<evidence type="ECO:0000256" key="8">
    <source>
        <dbReference type="ARBA" id="ARBA00022989"/>
    </source>
</evidence>
<evidence type="ECO:0000256" key="2">
    <source>
        <dbReference type="ARBA" id="ARBA00011084"/>
    </source>
</evidence>
<dbReference type="RefSeq" id="WP_146652427.1">
    <property type="nucleotide sequence ID" value="NZ_CP012333.1"/>
</dbReference>
<dbReference type="GO" id="GO:0005886">
    <property type="term" value="C:plasma membrane"/>
    <property type="evidence" value="ECO:0007669"/>
    <property type="project" value="UniProtKB-SubCell"/>
</dbReference>
<dbReference type="GO" id="GO:0015627">
    <property type="term" value="C:type II protein secretion system complex"/>
    <property type="evidence" value="ECO:0007669"/>
    <property type="project" value="InterPro"/>
</dbReference>
<proteinExistence type="inferred from homology"/>
<dbReference type="Pfam" id="PF11612">
    <property type="entry name" value="T2SSJ"/>
    <property type="match status" value="1"/>
</dbReference>
<keyword evidence="12" id="KW-1185">Reference proteome</keyword>
<dbReference type="PANTHER" id="PTHR39583:SF2">
    <property type="entry name" value="TYPE II SECRETION SYSTEM PROTEIN J"/>
    <property type="match status" value="1"/>
</dbReference>
<dbReference type="InterPro" id="IPR010055">
    <property type="entry name" value="T2SS_protein-GspJ"/>
</dbReference>
<dbReference type="PANTHER" id="PTHR39583">
    <property type="entry name" value="TYPE II SECRETION SYSTEM PROTEIN J-RELATED"/>
    <property type="match status" value="1"/>
</dbReference>
<comment type="similarity">
    <text evidence="2">Belongs to the GSP J family.</text>
</comment>
<evidence type="ECO:0000256" key="3">
    <source>
        <dbReference type="ARBA" id="ARBA00021539"/>
    </source>
</evidence>
<protein>
    <recommendedName>
        <fullName evidence="3">Type II secretion system protein J</fullName>
    </recommendedName>
</protein>
<dbReference type="GO" id="GO:0015628">
    <property type="term" value="P:protein secretion by the type II secretion system"/>
    <property type="evidence" value="ECO:0007669"/>
    <property type="project" value="InterPro"/>
</dbReference>
<dbReference type="OrthoDB" id="5504780at2"/>
<evidence type="ECO:0000313" key="12">
    <source>
        <dbReference type="Proteomes" id="UP000064967"/>
    </source>
</evidence>
<keyword evidence="4" id="KW-1003">Cell membrane</keyword>
<keyword evidence="9 10" id="KW-0472">Membrane</keyword>
<feature type="transmembrane region" description="Helical" evidence="10">
    <location>
        <begin position="12"/>
        <end position="32"/>
    </location>
</feature>
<sequence length="229" mass="25707">MKRRGQRGMTLLEILVSLGVLAMISLLIYGAFDSLSRGRKGEAMRVERARQGRDAMERIVREISSAFLSLHVPNNQALVTRTTAFIASSGPNFDRLDFASFGHLRVEKEARESDQAEIGFFVVRDPDVEGKMDLVRREQTPIDIDPKRGGVVNVLAEDVESFHLKYLDPLTGTWVDSWDTTQATGQLNRLPYEVRVSLALKGVKNSPPFVFTTKFVLPMQQPLSFGIPR</sequence>
<keyword evidence="6" id="KW-0997">Cell inner membrane</keyword>
<organism evidence="11 12">
    <name type="scientific">Labilithrix luteola</name>
    <dbReference type="NCBI Taxonomy" id="1391654"/>
    <lineage>
        <taxon>Bacteria</taxon>
        <taxon>Pseudomonadati</taxon>
        <taxon>Myxococcota</taxon>
        <taxon>Polyangia</taxon>
        <taxon>Polyangiales</taxon>
        <taxon>Labilitrichaceae</taxon>
        <taxon>Labilithrix</taxon>
    </lineage>
</organism>
<keyword evidence="7 10" id="KW-0812">Transmembrane</keyword>
<evidence type="ECO:0000256" key="7">
    <source>
        <dbReference type="ARBA" id="ARBA00022692"/>
    </source>
</evidence>
<dbReference type="KEGG" id="llu:AKJ09_07963"/>
<dbReference type="Proteomes" id="UP000064967">
    <property type="component" value="Chromosome"/>
</dbReference>
<comment type="subcellular location">
    <subcellularLocation>
        <location evidence="1">Cell inner membrane</location>
        <topology evidence="1">Single-pass membrane protein</topology>
    </subcellularLocation>
</comment>
<dbReference type="InterPro" id="IPR045584">
    <property type="entry name" value="Pilin-like"/>
</dbReference>
<evidence type="ECO:0000256" key="1">
    <source>
        <dbReference type="ARBA" id="ARBA00004377"/>
    </source>
</evidence>
<dbReference type="EMBL" id="CP012333">
    <property type="protein sequence ID" value="AKV01300.1"/>
    <property type="molecule type" value="Genomic_DNA"/>
</dbReference>
<dbReference type="AlphaFoldDB" id="A0A0K1Q7C9"/>
<evidence type="ECO:0000256" key="4">
    <source>
        <dbReference type="ARBA" id="ARBA00022475"/>
    </source>
</evidence>
<name>A0A0K1Q7C9_9BACT</name>
<gene>
    <name evidence="11" type="ORF">AKJ09_07963</name>
</gene>
<keyword evidence="5" id="KW-0488">Methylation</keyword>
<dbReference type="SUPFAM" id="SSF54523">
    <property type="entry name" value="Pili subunits"/>
    <property type="match status" value="1"/>
</dbReference>
<dbReference type="InterPro" id="IPR012902">
    <property type="entry name" value="N_methyl_site"/>
</dbReference>
<evidence type="ECO:0000256" key="5">
    <source>
        <dbReference type="ARBA" id="ARBA00022481"/>
    </source>
</evidence>
<evidence type="ECO:0000313" key="11">
    <source>
        <dbReference type="EMBL" id="AKV01300.1"/>
    </source>
</evidence>
<reference evidence="11 12" key="1">
    <citation type="submission" date="2015-08" db="EMBL/GenBank/DDBJ databases">
        <authorList>
            <person name="Babu N.S."/>
            <person name="Beckwith C.J."/>
            <person name="Beseler K.G."/>
            <person name="Brison A."/>
            <person name="Carone J.V."/>
            <person name="Caskin T.P."/>
            <person name="Diamond M."/>
            <person name="Durham M.E."/>
            <person name="Foxe J.M."/>
            <person name="Go M."/>
            <person name="Henderson B.A."/>
            <person name="Jones I.B."/>
            <person name="McGettigan J.A."/>
            <person name="Micheletti S.J."/>
            <person name="Nasrallah M.E."/>
            <person name="Ortiz D."/>
            <person name="Piller C.R."/>
            <person name="Privatt S.R."/>
            <person name="Schneider S.L."/>
            <person name="Sharp S."/>
            <person name="Smith T.C."/>
            <person name="Stanton J.D."/>
            <person name="Ullery H.E."/>
            <person name="Wilson R.J."/>
            <person name="Serrano M.G."/>
            <person name="Buck G."/>
            <person name="Lee V."/>
            <person name="Wang Y."/>
            <person name="Carvalho R."/>
            <person name="Voegtly L."/>
            <person name="Shi R."/>
            <person name="Duckworth R."/>
            <person name="Johnson A."/>
            <person name="Loviza R."/>
            <person name="Walstead R."/>
            <person name="Shah Z."/>
            <person name="Kiflezghi M."/>
            <person name="Wade K."/>
            <person name="Ball S.L."/>
            <person name="Bradley K.W."/>
            <person name="Asai D.J."/>
            <person name="Bowman C.A."/>
            <person name="Russell D.A."/>
            <person name="Pope W.H."/>
            <person name="Jacobs-Sera D."/>
            <person name="Hendrix R.W."/>
            <person name="Hatfull G.F."/>
        </authorList>
    </citation>
    <scope>NUCLEOTIDE SEQUENCE [LARGE SCALE GENOMIC DNA]</scope>
    <source>
        <strain evidence="11 12">DSM 27648</strain>
    </source>
</reference>
<evidence type="ECO:0000256" key="10">
    <source>
        <dbReference type="SAM" id="Phobius"/>
    </source>
</evidence>
<dbReference type="PROSITE" id="PS00409">
    <property type="entry name" value="PROKAR_NTER_METHYL"/>
    <property type="match status" value="1"/>
</dbReference>
<keyword evidence="8 10" id="KW-1133">Transmembrane helix</keyword>
<evidence type="ECO:0000256" key="9">
    <source>
        <dbReference type="ARBA" id="ARBA00023136"/>
    </source>
</evidence>
<dbReference type="NCBIfam" id="TIGR02532">
    <property type="entry name" value="IV_pilin_GFxxxE"/>
    <property type="match status" value="1"/>
</dbReference>
<dbReference type="STRING" id="1391654.AKJ09_07963"/>
<accession>A0A0K1Q7C9</accession>
<evidence type="ECO:0000256" key="6">
    <source>
        <dbReference type="ARBA" id="ARBA00022519"/>
    </source>
</evidence>
<dbReference type="Pfam" id="PF07963">
    <property type="entry name" value="N_methyl"/>
    <property type="match status" value="1"/>
</dbReference>
<dbReference type="InterPro" id="IPR051621">
    <property type="entry name" value="T2SS_protein_J"/>
</dbReference>